<evidence type="ECO:0000313" key="7">
    <source>
        <dbReference type="EMBL" id="BCE48348.1"/>
    </source>
</evidence>
<organism evidence="6">
    <name type="scientific">Bradyrhizobium diazoefficiens</name>
    <dbReference type="NCBI Taxonomy" id="1355477"/>
    <lineage>
        <taxon>Bacteria</taxon>
        <taxon>Pseudomonadati</taxon>
        <taxon>Pseudomonadota</taxon>
        <taxon>Alphaproteobacteria</taxon>
        <taxon>Hyphomicrobiales</taxon>
        <taxon>Nitrobacteraceae</taxon>
        <taxon>Bradyrhizobium</taxon>
    </lineage>
</organism>
<dbReference type="InterPro" id="IPR012340">
    <property type="entry name" value="NA-bd_OB-fold"/>
</dbReference>
<dbReference type="GO" id="GO:0006310">
    <property type="term" value="P:DNA recombination"/>
    <property type="evidence" value="ECO:0007669"/>
    <property type="project" value="UniProtKB-UniRule"/>
</dbReference>
<comment type="function">
    <text evidence="3">Plays an important role in DNA replication, recombination and repair. Binds to ssDNA and to an array of partner proteins to recruit them to their sites of action during DNA metabolism.</text>
</comment>
<keyword evidence="3" id="KW-0234">DNA repair</keyword>
<evidence type="ECO:0000256" key="3">
    <source>
        <dbReference type="HAMAP-Rule" id="MF_00984"/>
    </source>
</evidence>
<dbReference type="Gene3D" id="2.40.50.140">
    <property type="entry name" value="Nucleic acid-binding proteins"/>
    <property type="match status" value="1"/>
</dbReference>
<evidence type="ECO:0000313" key="6">
    <source>
        <dbReference type="EMBL" id="BCE22083.1"/>
    </source>
</evidence>
<keyword evidence="3" id="KW-0227">DNA damage</keyword>
<dbReference type="EMBL" id="AP023099">
    <property type="protein sequence ID" value="BCE91864.1"/>
    <property type="molecule type" value="Genomic_DNA"/>
</dbReference>
<protein>
    <recommendedName>
        <fullName evidence="3 4">Single-stranded DNA-binding protein</fullName>
        <shortName evidence="3">SSB</shortName>
    </recommendedName>
</protein>
<dbReference type="NCBIfam" id="TIGR00621">
    <property type="entry name" value="ssb"/>
    <property type="match status" value="1"/>
</dbReference>
<dbReference type="AlphaFoldDB" id="A0A809X5L3"/>
<dbReference type="GO" id="GO:0009295">
    <property type="term" value="C:nucleoid"/>
    <property type="evidence" value="ECO:0007669"/>
    <property type="project" value="TreeGrafter"/>
</dbReference>
<dbReference type="PANTHER" id="PTHR10302:SF27">
    <property type="entry name" value="SINGLE-STRANDED DNA-BINDING PROTEIN"/>
    <property type="match status" value="1"/>
</dbReference>
<dbReference type="EMBL" id="AP023094">
    <property type="protein sequence ID" value="BCE48348.1"/>
    <property type="molecule type" value="Genomic_DNA"/>
</dbReference>
<reference evidence="7" key="3">
    <citation type="submission" date="2020-05" db="EMBL/GenBank/DDBJ databases">
        <title>Complete genome sequence of Bradyrhizobium diazoefficiens XF4 isolated from soybean nodule.</title>
        <authorList>
            <person name="Noda R."/>
            <person name="Kakizaki K."/>
            <person name="Minamisawa K."/>
        </authorList>
    </citation>
    <scope>NUCLEOTIDE SEQUENCE</scope>
    <source>
        <strain evidence="7">XF4</strain>
    </source>
</reference>
<evidence type="ECO:0000313" key="8">
    <source>
        <dbReference type="EMBL" id="BCE91864.1"/>
    </source>
</evidence>
<dbReference type="EMBL" id="AP023091">
    <property type="protein sequence ID" value="BCE22083.1"/>
    <property type="molecule type" value="Genomic_DNA"/>
</dbReference>
<dbReference type="PANTHER" id="PTHR10302">
    <property type="entry name" value="SINGLE-STRANDED DNA-BINDING PROTEIN"/>
    <property type="match status" value="1"/>
</dbReference>
<dbReference type="InterPro" id="IPR000424">
    <property type="entry name" value="Primosome_PriB/ssb"/>
</dbReference>
<evidence type="ECO:0000256" key="1">
    <source>
        <dbReference type="ARBA" id="ARBA00023125"/>
    </source>
</evidence>
<gene>
    <name evidence="8" type="ORF">XF10B_46620</name>
    <name evidence="6" type="ORF">XF1B_47640</name>
    <name evidence="7" type="ORF">XF4B_46970</name>
</gene>
<dbReference type="GO" id="GO:0006260">
    <property type="term" value="P:DNA replication"/>
    <property type="evidence" value="ECO:0007669"/>
    <property type="project" value="UniProtKB-UniRule"/>
</dbReference>
<dbReference type="SUPFAM" id="SSF50249">
    <property type="entry name" value="Nucleic acid-binding proteins"/>
    <property type="match status" value="1"/>
</dbReference>
<dbReference type="GO" id="GO:0006281">
    <property type="term" value="P:DNA repair"/>
    <property type="evidence" value="ECO:0007669"/>
    <property type="project" value="UniProtKB-UniRule"/>
</dbReference>
<comment type="subunit">
    <text evidence="3">Homotetramer.</text>
</comment>
<dbReference type="HAMAP" id="MF_00984">
    <property type="entry name" value="SSB"/>
    <property type="match status" value="1"/>
</dbReference>
<accession>A0A809X5L3</accession>
<reference evidence="8" key="2">
    <citation type="submission" date="2020-05" db="EMBL/GenBank/DDBJ databases">
        <title>Complete genome sequence of Bradyrhizobium diazoefficiens XF10 isolated from soybean nodule.</title>
        <authorList>
            <person name="Noda R."/>
            <person name="Kakizaki K."/>
            <person name="Minamisawa K."/>
        </authorList>
    </citation>
    <scope>NUCLEOTIDE SEQUENCE</scope>
    <source>
        <strain evidence="8">XF10</strain>
    </source>
</reference>
<evidence type="ECO:0000256" key="4">
    <source>
        <dbReference type="RuleBase" id="RU000524"/>
    </source>
</evidence>
<keyword evidence="2 3" id="KW-0233">DNA recombination</keyword>
<feature type="short sequence motif" description="Important for interaction with partner proteins" evidence="3">
    <location>
        <begin position="198"/>
        <end position="203"/>
    </location>
</feature>
<reference evidence="6" key="1">
    <citation type="submission" date="2020-05" db="EMBL/GenBank/DDBJ databases">
        <title>Complete genome sequence of Bradyrhizobium diazoefficiens XF1 isolated from soybean nodule.</title>
        <authorList>
            <person name="Noda R."/>
            <person name="Kakizaki K."/>
            <person name="Minamisawa K."/>
        </authorList>
    </citation>
    <scope>NUCLEOTIDE SEQUENCE</scope>
    <source>
        <strain evidence="6">XF1</strain>
    </source>
</reference>
<evidence type="ECO:0000256" key="2">
    <source>
        <dbReference type="ARBA" id="ARBA00023172"/>
    </source>
</evidence>
<sequence>MSVNKVTLLGRLGKDPEIRRMQNGNEVANLSVATSERWKDKRDGEMKEKTEWHNVVVFNEHTIKFIDKNLAKGDQVYLEGKLQTRKWQDQSGADRYSTEIVVPQFAQSEAFQKIWERDGNGGGGSRDNDDRGNDRDDRGGRSSSRDDRGRDDRGRDDRGSSSRNRDDDRGGRNDDRGGTRGGNSSRSSAPARGNDNMDDDIPF</sequence>
<dbReference type="InterPro" id="IPR011344">
    <property type="entry name" value="ssDNA-bd"/>
</dbReference>
<evidence type="ECO:0000256" key="5">
    <source>
        <dbReference type="SAM" id="MobiDB-lite"/>
    </source>
</evidence>
<dbReference type="GO" id="GO:0003697">
    <property type="term" value="F:single-stranded DNA binding"/>
    <property type="evidence" value="ECO:0007669"/>
    <property type="project" value="UniProtKB-UniRule"/>
</dbReference>
<keyword evidence="3" id="KW-0235">DNA replication</keyword>
<proteinExistence type="inferred from homology"/>
<dbReference type="CDD" id="cd04496">
    <property type="entry name" value="SSB_OBF"/>
    <property type="match status" value="1"/>
</dbReference>
<dbReference type="Pfam" id="PF00436">
    <property type="entry name" value="SSB"/>
    <property type="match status" value="1"/>
</dbReference>
<feature type="region of interest" description="Disordered" evidence="5">
    <location>
        <begin position="116"/>
        <end position="203"/>
    </location>
</feature>
<dbReference type="PROSITE" id="PS50935">
    <property type="entry name" value="SSB"/>
    <property type="match status" value="1"/>
</dbReference>
<feature type="compositionally biased region" description="Basic and acidic residues" evidence="5">
    <location>
        <begin position="126"/>
        <end position="178"/>
    </location>
</feature>
<comment type="caution">
    <text evidence="3">Lacks conserved residue(s) required for the propagation of feature annotation.</text>
</comment>
<keyword evidence="1 3" id="KW-0238">DNA-binding</keyword>
<name>A0A809X5L3_9BRAD</name>